<dbReference type="EMBL" id="CACRXK020024708">
    <property type="protein sequence ID" value="CAB4038880.1"/>
    <property type="molecule type" value="Genomic_DNA"/>
</dbReference>
<accession>A0A6S7KA59</accession>
<dbReference type="PROSITE" id="PS50994">
    <property type="entry name" value="INTEGRASE"/>
    <property type="match status" value="1"/>
</dbReference>
<dbReference type="InterPro" id="IPR012337">
    <property type="entry name" value="RNaseH-like_sf"/>
</dbReference>
<dbReference type="InterPro" id="IPR001584">
    <property type="entry name" value="Integrase_cat-core"/>
</dbReference>
<evidence type="ECO:0000313" key="1">
    <source>
        <dbReference type="EMBL" id="CAB4038880.1"/>
    </source>
</evidence>
<feature type="non-terminal residue" evidence="1">
    <location>
        <position position="1"/>
    </location>
</feature>
<dbReference type="SUPFAM" id="SSF53098">
    <property type="entry name" value="Ribonuclease H-like"/>
    <property type="match status" value="1"/>
</dbReference>
<keyword evidence="2" id="KW-1185">Reference proteome</keyword>
<dbReference type="InterPro" id="IPR036397">
    <property type="entry name" value="RNaseH_sf"/>
</dbReference>
<dbReference type="Gene3D" id="3.30.420.10">
    <property type="entry name" value="Ribonuclease H-like superfamily/Ribonuclease H"/>
    <property type="match status" value="1"/>
</dbReference>
<dbReference type="InterPro" id="IPR040676">
    <property type="entry name" value="DUF5641"/>
</dbReference>
<feature type="non-terminal residue" evidence="1">
    <location>
        <position position="294"/>
    </location>
</feature>
<comment type="caution">
    <text evidence="1">The sequence shown here is derived from an EMBL/GenBank/DDBJ whole genome shotgun (WGS) entry which is preliminary data.</text>
</comment>
<protein>
    <submittedName>
        <fullName evidence="1">Pro-Pol poly</fullName>
    </submittedName>
</protein>
<dbReference type="Pfam" id="PF18701">
    <property type="entry name" value="DUF5641"/>
    <property type="match status" value="1"/>
</dbReference>
<dbReference type="Proteomes" id="UP001152795">
    <property type="component" value="Unassembled WGS sequence"/>
</dbReference>
<dbReference type="OrthoDB" id="5983488at2759"/>
<name>A0A6S7KA59_PARCT</name>
<proteinExistence type="predicted"/>
<dbReference type="GO" id="GO:0015074">
    <property type="term" value="P:DNA integration"/>
    <property type="evidence" value="ECO:0007669"/>
    <property type="project" value="InterPro"/>
</dbReference>
<sequence>LTRALYIEVLTTMETTEFLGSLRRLIARRGRPRKIYSDNGGTFVAAAKWLRTVMKDERVGNLLAKEEIKWQFNLSRAPWWGGQFERMIGLIKQSLYKTIGNGFLSLKELRDVILDVEVTLNNRPLSYVEDDIQFPILTPNSLLYGRSNVLPELEPHRVESKDHRKQAKHLRRCKEAVWRRWKNEYLRGLRERHNQQHGSKSSTPKVGEVVIIKSDERNRGKWKLGVVETVIVGIDNVVRGAKVRTGKSVVERAVQHLFPLELSCDKTEVTEQATPAKLNVQAPEFQPRPKRQAA</sequence>
<dbReference type="PANTHER" id="PTHR47331">
    <property type="entry name" value="PHD-TYPE DOMAIN-CONTAINING PROTEIN"/>
    <property type="match status" value="1"/>
</dbReference>
<gene>
    <name evidence="1" type="ORF">PACLA_8A065228</name>
</gene>
<dbReference type="PANTHER" id="PTHR47331:SF1">
    <property type="entry name" value="GAG-LIKE PROTEIN"/>
    <property type="match status" value="1"/>
</dbReference>
<dbReference type="AlphaFoldDB" id="A0A6S7KA59"/>
<dbReference type="GO" id="GO:0003676">
    <property type="term" value="F:nucleic acid binding"/>
    <property type="evidence" value="ECO:0007669"/>
    <property type="project" value="InterPro"/>
</dbReference>
<reference evidence="1" key="1">
    <citation type="submission" date="2020-04" db="EMBL/GenBank/DDBJ databases">
        <authorList>
            <person name="Alioto T."/>
            <person name="Alioto T."/>
            <person name="Gomez Garrido J."/>
        </authorList>
    </citation>
    <scope>NUCLEOTIDE SEQUENCE</scope>
    <source>
        <strain evidence="1">A484AB</strain>
    </source>
</reference>
<organism evidence="1 2">
    <name type="scientific">Paramuricea clavata</name>
    <name type="common">Red gorgonian</name>
    <name type="synonym">Violescent sea-whip</name>
    <dbReference type="NCBI Taxonomy" id="317549"/>
    <lineage>
        <taxon>Eukaryota</taxon>
        <taxon>Metazoa</taxon>
        <taxon>Cnidaria</taxon>
        <taxon>Anthozoa</taxon>
        <taxon>Octocorallia</taxon>
        <taxon>Malacalcyonacea</taxon>
        <taxon>Plexauridae</taxon>
        <taxon>Paramuricea</taxon>
    </lineage>
</organism>
<evidence type="ECO:0000313" key="2">
    <source>
        <dbReference type="Proteomes" id="UP001152795"/>
    </source>
</evidence>